<evidence type="ECO:0000313" key="3">
    <source>
        <dbReference type="Proteomes" id="UP000006906"/>
    </source>
</evidence>
<dbReference type="GeneID" id="66052667"/>
<keyword evidence="3" id="KW-1185">Reference proteome</keyword>
<name>A0A2K3DV59_CHLRE</name>
<reference evidence="2 3" key="1">
    <citation type="journal article" date="2007" name="Science">
        <title>The Chlamydomonas genome reveals the evolution of key animal and plant functions.</title>
        <authorList>
            <person name="Merchant S.S."/>
            <person name="Prochnik S.E."/>
            <person name="Vallon O."/>
            <person name="Harris E.H."/>
            <person name="Karpowicz S.J."/>
            <person name="Witman G.B."/>
            <person name="Terry A."/>
            <person name="Salamov A."/>
            <person name="Fritz-Laylin L.K."/>
            <person name="Marechal-Drouard L."/>
            <person name="Marshall W.F."/>
            <person name="Qu L.H."/>
            <person name="Nelson D.R."/>
            <person name="Sanderfoot A.A."/>
            <person name="Spalding M.H."/>
            <person name="Kapitonov V.V."/>
            <person name="Ren Q."/>
            <person name="Ferris P."/>
            <person name="Lindquist E."/>
            <person name="Shapiro H."/>
            <person name="Lucas S.M."/>
            <person name="Grimwood J."/>
            <person name="Schmutz J."/>
            <person name="Cardol P."/>
            <person name="Cerutti H."/>
            <person name="Chanfreau G."/>
            <person name="Chen C.L."/>
            <person name="Cognat V."/>
            <person name="Croft M.T."/>
            <person name="Dent R."/>
            <person name="Dutcher S."/>
            <person name="Fernandez E."/>
            <person name="Fukuzawa H."/>
            <person name="Gonzalez-Ballester D."/>
            <person name="Gonzalez-Halphen D."/>
            <person name="Hallmann A."/>
            <person name="Hanikenne M."/>
            <person name="Hippler M."/>
            <person name="Inwood W."/>
            <person name="Jabbari K."/>
            <person name="Kalanon M."/>
            <person name="Kuras R."/>
            <person name="Lefebvre P.A."/>
            <person name="Lemaire S.D."/>
            <person name="Lobanov A.V."/>
            <person name="Lohr M."/>
            <person name="Manuell A."/>
            <person name="Meier I."/>
            <person name="Mets L."/>
            <person name="Mittag M."/>
            <person name="Mittelmeier T."/>
            <person name="Moroney J.V."/>
            <person name="Moseley J."/>
            <person name="Napoli C."/>
            <person name="Nedelcu A.M."/>
            <person name="Niyogi K."/>
            <person name="Novoselov S.V."/>
            <person name="Paulsen I.T."/>
            <person name="Pazour G."/>
            <person name="Purton S."/>
            <person name="Ral J.P."/>
            <person name="Riano-Pachon D.M."/>
            <person name="Riekhof W."/>
            <person name="Rymarquis L."/>
            <person name="Schroda M."/>
            <person name="Stern D."/>
            <person name="Umen J."/>
            <person name="Willows R."/>
            <person name="Wilson N."/>
            <person name="Zimmer S.L."/>
            <person name="Allmer J."/>
            <person name="Balk J."/>
            <person name="Bisova K."/>
            <person name="Chen C.J."/>
            <person name="Elias M."/>
            <person name="Gendler K."/>
            <person name="Hauser C."/>
            <person name="Lamb M.R."/>
            <person name="Ledford H."/>
            <person name="Long J.C."/>
            <person name="Minagawa J."/>
            <person name="Page M.D."/>
            <person name="Pan J."/>
            <person name="Pootakham W."/>
            <person name="Roje S."/>
            <person name="Rose A."/>
            <person name="Stahlberg E."/>
            <person name="Terauchi A.M."/>
            <person name="Yang P."/>
            <person name="Ball S."/>
            <person name="Bowler C."/>
            <person name="Dieckmann C.L."/>
            <person name="Gladyshev V.N."/>
            <person name="Green P."/>
            <person name="Jorgensen R."/>
            <person name="Mayfield S."/>
            <person name="Mueller-Roeber B."/>
            <person name="Rajamani S."/>
            <person name="Sayre R.T."/>
            <person name="Brokstein P."/>
            <person name="Dubchak I."/>
            <person name="Goodstein D."/>
            <person name="Hornick L."/>
            <person name="Huang Y.W."/>
            <person name="Jhaveri J."/>
            <person name="Luo Y."/>
            <person name="Martinez D."/>
            <person name="Ngau W.C."/>
            <person name="Otillar B."/>
            <person name="Poliakov A."/>
            <person name="Porter A."/>
            <person name="Szajkowski L."/>
            <person name="Werner G."/>
            <person name="Zhou K."/>
            <person name="Grigoriev I.V."/>
            <person name="Rokhsar D.S."/>
            <person name="Grossman A.R."/>
        </authorList>
    </citation>
    <scope>NUCLEOTIDE SEQUENCE [LARGE SCALE GENOMIC DNA]</scope>
    <source>
        <strain evidence="3">CC-503</strain>
    </source>
</reference>
<feature type="compositionally biased region" description="Gly residues" evidence="1">
    <location>
        <begin position="225"/>
        <end position="234"/>
    </location>
</feature>
<feature type="compositionally biased region" description="Basic residues" evidence="1">
    <location>
        <begin position="42"/>
        <end position="54"/>
    </location>
</feature>
<gene>
    <name evidence="2" type="ORF">CHLRE_03g144444v5</name>
</gene>
<evidence type="ECO:0000256" key="1">
    <source>
        <dbReference type="SAM" id="MobiDB-lite"/>
    </source>
</evidence>
<feature type="region of interest" description="Disordered" evidence="1">
    <location>
        <begin position="32"/>
        <end position="82"/>
    </location>
</feature>
<organism evidence="2 3">
    <name type="scientific">Chlamydomonas reinhardtii</name>
    <name type="common">Chlamydomonas smithii</name>
    <dbReference type="NCBI Taxonomy" id="3055"/>
    <lineage>
        <taxon>Eukaryota</taxon>
        <taxon>Viridiplantae</taxon>
        <taxon>Chlorophyta</taxon>
        <taxon>core chlorophytes</taxon>
        <taxon>Chlorophyceae</taxon>
        <taxon>CS clade</taxon>
        <taxon>Chlamydomonadales</taxon>
        <taxon>Chlamydomonadaceae</taxon>
        <taxon>Chlamydomonas</taxon>
    </lineage>
</organism>
<dbReference type="Proteomes" id="UP000006906">
    <property type="component" value="Chromosome 3"/>
</dbReference>
<dbReference type="EMBL" id="CM008964">
    <property type="protein sequence ID" value="PNW84415.1"/>
    <property type="molecule type" value="Genomic_DNA"/>
</dbReference>
<dbReference type="RefSeq" id="XP_042925512.1">
    <property type="nucleotide sequence ID" value="XM_043060383.1"/>
</dbReference>
<evidence type="ECO:0000313" key="2">
    <source>
        <dbReference type="EMBL" id="PNW84415.1"/>
    </source>
</evidence>
<feature type="region of interest" description="Disordered" evidence="1">
    <location>
        <begin position="225"/>
        <end position="251"/>
    </location>
</feature>
<dbReference type="AlphaFoldDB" id="A0A2K3DV59"/>
<dbReference type="InParanoid" id="A0A2K3DV59"/>
<dbReference type="KEGG" id="cre:CHLRE_03g144444v5"/>
<dbReference type="OrthoDB" id="548266at2759"/>
<proteinExistence type="predicted"/>
<sequence>MPKKTASTSSDSSSDDDLAKFQSVAVTFEDITSNAKEVQEKAKKRLSGRKRKSEKKGAGEGEDGQPEAGVSDDDEGPLDYLTPVQLKVAAALDGVLGGRLKHKEPKPKRLKKEAKAAAKAAAAEAAAGGAGGFRFFPRVVVGAEVVLEPEDQPLPQGTPFPDQFREKRSPATWEAAAALPVLAADGADILATALAAAAKHAAAVGARPPTLCSICGAEVGAGATGGAEGGGGAQGKKEKKKKGGAEQAVKPGRKVGEGVVVEAKVHVPYGERMQRLLGTRGPTISCQR</sequence>
<protein>
    <submittedName>
        <fullName evidence="2">Uncharacterized protein</fullName>
    </submittedName>
</protein>
<feature type="compositionally biased region" description="Acidic residues" evidence="1">
    <location>
        <begin position="60"/>
        <end position="77"/>
    </location>
</feature>
<accession>A0A2K3DV59</accession>
<dbReference type="Gramene" id="PNW84415">
    <property type="protein sequence ID" value="PNW84415"/>
    <property type="gene ID" value="CHLRE_03g144444v5"/>
</dbReference>